<dbReference type="Gene3D" id="3.40.50.10330">
    <property type="entry name" value="Probable inorganic polyphosphate/atp-NAD kinase, domain 1"/>
    <property type="match status" value="1"/>
</dbReference>
<protein>
    <submittedName>
        <fullName evidence="11">Diacylglycerol kinase family lipid kinase</fullName>
    </submittedName>
</protein>
<evidence type="ECO:0000313" key="11">
    <source>
        <dbReference type="EMBL" id="TCJ15122.1"/>
    </source>
</evidence>
<evidence type="ECO:0000313" key="12">
    <source>
        <dbReference type="Proteomes" id="UP000295244"/>
    </source>
</evidence>
<dbReference type="GO" id="GO:0005524">
    <property type="term" value="F:ATP binding"/>
    <property type="evidence" value="ECO:0007669"/>
    <property type="project" value="UniProtKB-KW"/>
</dbReference>
<keyword evidence="7" id="KW-0443">Lipid metabolism</keyword>
<keyword evidence="12" id="KW-1185">Reference proteome</keyword>
<dbReference type="Proteomes" id="UP000295244">
    <property type="component" value="Unassembled WGS sequence"/>
</dbReference>
<dbReference type="InterPro" id="IPR001206">
    <property type="entry name" value="Diacylglycerol_kinase_cat_dom"/>
</dbReference>
<dbReference type="AlphaFoldDB" id="A0A4V2NVX1"/>
<dbReference type="Pfam" id="PF19279">
    <property type="entry name" value="YegS_C"/>
    <property type="match status" value="1"/>
</dbReference>
<dbReference type="OrthoDB" id="3171056at2"/>
<reference evidence="11 12" key="1">
    <citation type="submission" date="2019-03" db="EMBL/GenBank/DDBJ databases">
        <title>Whole genome sequence of a novel Rubrobacter taiwanensis strain, isolated from Yellowstone National Park.</title>
        <authorList>
            <person name="Freed S."/>
            <person name="Ramaley R.F."/>
            <person name="Kyndt J.A."/>
        </authorList>
    </citation>
    <scope>NUCLEOTIDE SEQUENCE [LARGE SCALE GENOMIC DNA]</scope>
    <source>
        <strain evidence="11 12">Yellowstone</strain>
    </source>
</reference>
<feature type="domain" description="DAGKc" evidence="10">
    <location>
        <begin position="28"/>
        <end position="152"/>
    </location>
</feature>
<keyword evidence="8" id="KW-1208">Phospholipid metabolism</keyword>
<evidence type="ECO:0000256" key="6">
    <source>
        <dbReference type="ARBA" id="ARBA00022840"/>
    </source>
</evidence>
<organism evidence="11 12">
    <name type="scientific">Rubrobacter taiwanensis</name>
    <dbReference type="NCBI Taxonomy" id="185139"/>
    <lineage>
        <taxon>Bacteria</taxon>
        <taxon>Bacillati</taxon>
        <taxon>Actinomycetota</taxon>
        <taxon>Rubrobacteria</taxon>
        <taxon>Rubrobacterales</taxon>
        <taxon>Rubrobacteraceae</taxon>
        <taxon>Rubrobacter</taxon>
    </lineage>
</organism>
<evidence type="ECO:0000256" key="9">
    <source>
        <dbReference type="SAM" id="MobiDB-lite"/>
    </source>
</evidence>
<gene>
    <name evidence="11" type="ORF">E0L93_13275</name>
</gene>
<evidence type="ECO:0000256" key="5">
    <source>
        <dbReference type="ARBA" id="ARBA00022777"/>
    </source>
</evidence>
<dbReference type="InterPro" id="IPR016064">
    <property type="entry name" value="NAD/diacylglycerol_kinase_sf"/>
</dbReference>
<sequence length="316" mass="34341">MKSSMRSMVRQRESRGKPRFSAKRLSWERMEPVIIANLSSGTGRRDRLERCIEILHTAGAAPEIRETEAPGHATTLARRAGARLVIAAGGDGTINEIVNGLSPGATLGVLPLGTANVLARELGIPLSPEAACRRILAGKSRKIDLGVARNAEGRERRFACMAGLGFDALVVRSVPPGLKRRLGAPAFVLTALNVHFRSRLPLLEINAGGRLHRARFVIVANGHFYGGSYRVARESLLDNGSLHVTVIEDTSTLLRPDVLIRILVRRPLEDCLPAFTVRRLSARSVEAPVPVQLDGEPWGELPMRFRVEPGALSVVC</sequence>
<dbReference type="SMART" id="SM00046">
    <property type="entry name" value="DAGKc"/>
    <property type="match status" value="1"/>
</dbReference>
<proteinExistence type="inferred from homology"/>
<dbReference type="InterPro" id="IPR045540">
    <property type="entry name" value="YegS/DAGK_C"/>
</dbReference>
<keyword evidence="6" id="KW-0067">ATP-binding</keyword>
<keyword evidence="7" id="KW-0444">Lipid biosynthesis</keyword>
<evidence type="ECO:0000256" key="1">
    <source>
        <dbReference type="ARBA" id="ARBA00001946"/>
    </source>
</evidence>
<dbReference type="PROSITE" id="PS50146">
    <property type="entry name" value="DAGK"/>
    <property type="match status" value="1"/>
</dbReference>
<accession>A0A4V2NVX1</accession>
<evidence type="ECO:0000256" key="4">
    <source>
        <dbReference type="ARBA" id="ARBA00022741"/>
    </source>
</evidence>
<dbReference type="EMBL" id="SKBU01000028">
    <property type="protein sequence ID" value="TCJ15122.1"/>
    <property type="molecule type" value="Genomic_DNA"/>
</dbReference>
<evidence type="ECO:0000259" key="10">
    <source>
        <dbReference type="PROSITE" id="PS50146"/>
    </source>
</evidence>
<name>A0A4V2NVX1_9ACTN</name>
<keyword evidence="7" id="KW-0594">Phospholipid biosynthesis</keyword>
<keyword evidence="5 11" id="KW-0418">Kinase</keyword>
<dbReference type="InterPro" id="IPR050187">
    <property type="entry name" value="Lipid_Phosphate_FormReg"/>
</dbReference>
<feature type="region of interest" description="Disordered" evidence="9">
    <location>
        <begin position="1"/>
        <end position="21"/>
    </location>
</feature>
<dbReference type="GO" id="GO:0005886">
    <property type="term" value="C:plasma membrane"/>
    <property type="evidence" value="ECO:0007669"/>
    <property type="project" value="TreeGrafter"/>
</dbReference>
<dbReference type="Gene3D" id="2.60.200.40">
    <property type="match status" value="1"/>
</dbReference>
<keyword evidence="4" id="KW-0547">Nucleotide-binding</keyword>
<comment type="similarity">
    <text evidence="2">Belongs to the diacylglycerol/lipid kinase family.</text>
</comment>
<evidence type="ECO:0000256" key="3">
    <source>
        <dbReference type="ARBA" id="ARBA00022679"/>
    </source>
</evidence>
<comment type="cofactor">
    <cofactor evidence="1">
        <name>Mg(2+)</name>
        <dbReference type="ChEBI" id="CHEBI:18420"/>
    </cofactor>
</comment>
<comment type="caution">
    <text evidence="11">The sequence shown here is derived from an EMBL/GenBank/DDBJ whole genome shotgun (WGS) entry which is preliminary data.</text>
</comment>
<dbReference type="SUPFAM" id="SSF111331">
    <property type="entry name" value="NAD kinase/diacylglycerol kinase-like"/>
    <property type="match status" value="1"/>
</dbReference>
<dbReference type="GO" id="GO:0008654">
    <property type="term" value="P:phospholipid biosynthetic process"/>
    <property type="evidence" value="ECO:0007669"/>
    <property type="project" value="UniProtKB-KW"/>
</dbReference>
<dbReference type="Pfam" id="PF00781">
    <property type="entry name" value="DAGK_cat"/>
    <property type="match status" value="1"/>
</dbReference>
<dbReference type="PANTHER" id="PTHR12358">
    <property type="entry name" value="SPHINGOSINE KINASE"/>
    <property type="match status" value="1"/>
</dbReference>
<evidence type="ECO:0000256" key="2">
    <source>
        <dbReference type="ARBA" id="ARBA00005983"/>
    </source>
</evidence>
<evidence type="ECO:0000256" key="8">
    <source>
        <dbReference type="ARBA" id="ARBA00023264"/>
    </source>
</evidence>
<dbReference type="PANTHER" id="PTHR12358:SF106">
    <property type="entry name" value="LIPID KINASE YEGS"/>
    <property type="match status" value="1"/>
</dbReference>
<keyword evidence="3" id="KW-0808">Transferase</keyword>
<dbReference type="InterPro" id="IPR017438">
    <property type="entry name" value="ATP-NAD_kinase_N"/>
</dbReference>
<dbReference type="GO" id="GO:0004143">
    <property type="term" value="F:ATP-dependent diacylglycerol kinase activity"/>
    <property type="evidence" value="ECO:0007669"/>
    <property type="project" value="TreeGrafter"/>
</dbReference>
<evidence type="ECO:0000256" key="7">
    <source>
        <dbReference type="ARBA" id="ARBA00023209"/>
    </source>
</evidence>